<dbReference type="GO" id="GO:0016020">
    <property type="term" value="C:membrane"/>
    <property type="evidence" value="ECO:0007669"/>
    <property type="project" value="UniProtKB-SubCell"/>
</dbReference>
<evidence type="ECO:0000256" key="4">
    <source>
        <dbReference type="ARBA" id="ARBA00022989"/>
    </source>
</evidence>
<keyword evidence="4 6" id="KW-1133">Transmembrane helix</keyword>
<dbReference type="PRINTS" id="PR00173">
    <property type="entry name" value="EDTRNSPORT"/>
</dbReference>
<keyword evidence="3 6" id="KW-0812">Transmembrane</keyword>
<dbReference type="EMBL" id="LR699119">
    <property type="protein sequence ID" value="VVC75660.1"/>
    <property type="molecule type" value="Genomic_DNA"/>
</dbReference>
<protein>
    <submittedName>
        <fullName evidence="7">Proton/sodium-glutamate symport protein</fullName>
    </submittedName>
</protein>
<keyword evidence="5 6" id="KW-0472">Membrane</keyword>
<dbReference type="Gene3D" id="1.10.3860.10">
    <property type="entry name" value="Sodium:dicarboxylate symporter"/>
    <property type="match status" value="1"/>
</dbReference>
<feature type="transmembrane region" description="Helical" evidence="6">
    <location>
        <begin position="57"/>
        <end position="78"/>
    </location>
</feature>
<feature type="transmembrane region" description="Helical" evidence="6">
    <location>
        <begin position="375"/>
        <end position="393"/>
    </location>
</feature>
<organism evidence="7 8">
    <name type="scientific">Aquicella siphonis</name>
    <dbReference type="NCBI Taxonomy" id="254247"/>
    <lineage>
        <taxon>Bacteria</taxon>
        <taxon>Pseudomonadati</taxon>
        <taxon>Pseudomonadota</taxon>
        <taxon>Gammaproteobacteria</taxon>
        <taxon>Legionellales</taxon>
        <taxon>Coxiellaceae</taxon>
        <taxon>Aquicella</taxon>
    </lineage>
</organism>
<dbReference type="SUPFAM" id="SSF118215">
    <property type="entry name" value="Proton glutamate symport protein"/>
    <property type="match status" value="1"/>
</dbReference>
<dbReference type="GO" id="GO:0015293">
    <property type="term" value="F:symporter activity"/>
    <property type="evidence" value="ECO:0007669"/>
    <property type="project" value="InterPro"/>
</dbReference>
<dbReference type="PANTHER" id="PTHR11958">
    <property type="entry name" value="SODIUM/DICARBOXYLATE SYMPORTER-RELATED"/>
    <property type="match status" value="1"/>
</dbReference>
<evidence type="ECO:0000256" key="2">
    <source>
        <dbReference type="ARBA" id="ARBA00022448"/>
    </source>
</evidence>
<keyword evidence="8" id="KW-1185">Reference proteome</keyword>
<name>A0A5E4PFA1_9COXI</name>
<feature type="transmembrane region" description="Helical" evidence="6">
    <location>
        <begin position="399"/>
        <end position="421"/>
    </location>
</feature>
<feature type="transmembrane region" description="Helical" evidence="6">
    <location>
        <begin position="192"/>
        <end position="214"/>
    </location>
</feature>
<reference evidence="7 8" key="1">
    <citation type="submission" date="2019-08" db="EMBL/GenBank/DDBJ databases">
        <authorList>
            <person name="Guy L."/>
        </authorList>
    </citation>
    <scope>NUCLEOTIDE SEQUENCE [LARGE SCALE GENOMIC DNA]</scope>
    <source>
        <strain evidence="7 8">SGT-108</strain>
    </source>
</reference>
<dbReference type="OrthoDB" id="9766690at2"/>
<accession>A0A5E4PFA1</accession>
<feature type="transmembrane region" description="Helical" evidence="6">
    <location>
        <begin position="226"/>
        <end position="246"/>
    </location>
</feature>
<evidence type="ECO:0000256" key="1">
    <source>
        <dbReference type="ARBA" id="ARBA00004141"/>
    </source>
</evidence>
<dbReference type="AlphaFoldDB" id="A0A5E4PFA1"/>
<evidence type="ECO:0000256" key="6">
    <source>
        <dbReference type="SAM" id="Phobius"/>
    </source>
</evidence>
<dbReference type="InterPro" id="IPR001991">
    <property type="entry name" value="Na-dicarboxylate_symporter"/>
</dbReference>
<feature type="transmembrane region" description="Helical" evidence="6">
    <location>
        <begin position="84"/>
        <end position="108"/>
    </location>
</feature>
<dbReference type="Proteomes" id="UP000324194">
    <property type="component" value="Chromosome 1"/>
</dbReference>
<dbReference type="Pfam" id="PF00375">
    <property type="entry name" value="SDF"/>
    <property type="match status" value="1"/>
</dbReference>
<evidence type="ECO:0000256" key="3">
    <source>
        <dbReference type="ARBA" id="ARBA00022692"/>
    </source>
</evidence>
<feature type="transmembrane region" description="Helical" evidence="6">
    <location>
        <begin position="266"/>
        <end position="293"/>
    </location>
</feature>
<feature type="transmembrane region" description="Helical" evidence="6">
    <location>
        <begin position="339"/>
        <end position="363"/>
    </location>
</feature>
<dbReference type="InterPro" id="IPR050746">
    <property type="entry name" value="DAACS"/>
</dbReference>
<sequence>MLTIKPAIVLNLYGPNNGPAQTGRSHRDTLVTVKKCILLFWWIFQPKERASFMKNTMFILILLSIALGIIFGVLYPTMMISISWIGQLFINLLKLIVLPLIFCALVSAITSLGGKRLGSIGLYTMAYVMVSVSIAVTIGLVLLNLFKPGIGIPPSLILANATPLDLKPVPLSSYLLSLFPPNIVEAAAKYEIMPIVFFSIVFSIACISVGKTAHPVIDFFVGLRDVLIRMIIWLMYLTPIGLFSLLGTAVAEASLQHLLLQSLKGMLLFIFIFLSGLLLQILWQMILVTLITGRNPRHLLSAASNALLTAFATSSSMATLPVTLMVAKNEKINDDVARFVLPLATTINLAGTAMYEAVSALFFCQILGFDLSIPAQIGVFLTAILAGMGATGIPEGGLITMVMVLRNVNVPASAIGLLLPFDRILDRFRTMTNVWGDLACAAIVDHYQQKRSTHTAVNHANTP</sequence>
<comment type="subcellular location">
    <subcellularLocation>
        <location evidence="1">Membrane</location>
        <topology evidence="1">Multi-pass membrane protein</topology>
    </subcellularLocation>
</comment>
<evidence type="ECO:0000256" key="5">
    <source>
        <dbReference type="ARBA" id="ARBA00023136"/>
    </source>
</evidence>
<dbReference type="InterPro" id="IPR036458">
    <property type="entry name" value="Na:dicarbo_symporter_sf"/>
</dbReference>
<feature type="transmembrane region" description="Helical" evidence="6">
    <location>
        <begin position="120"/>
        <end position="146"/>
    </location>
</feature>
<evidence type="ECO:0000313" key="8">
    <source>
        <dbReference type="Proteomes" id="UP000324194"/>
    </source>
</evidence>
<dbReference type="PANTHER" id="PTHR11958:SF63">
    <property type="entry name" value="AMINO ACID TRANSPORTER"/>
    <property type="match status" value="1"/>
</dbReference>
<evidence type="ECO:0000313" key="7">
    <source>
        <dbReference type="EMBL" id="VVC75660.1"/>
    </source>
</evidence>
<feature type="transmembrane region" description="Helical" evidence="6">
    <location>
        <begin position="305"/>
        <end position="327"/>
    </location>
</feature>
<keyword evidence="2" id="KW-0813">Transport</keyword>
<dbReference type="KEGG" id="asip:AQUSIP_09500"/>
<gene>
    <name evidence="7" type="primary">gltT_1</name>
    <name evidence="7" type="ORF">AQUSIP_09500</name>
</gene>
<proteinExistence type="predicted"/>